<evidence type="ECO:0000256" key="4">
    <source>
        <dbReference type="ARBA" id="ARBA00023136"/>
    </source>
</evidence>
<keyword evidence="4 6" id="KW-0472">Membrane</keyword>
<dbReference type="PANTHER" id="PTHR33048">
    <property type="entry name" value="PTH11-LIKE INTEGRAL MEMBRANE PROTEIN (AFU_ORTHOLOGUE AFUA_5G11245)"/>
    <property type="match status" value="1"/>
</dbReference>
<feature type="transmembrane region" description="Helical" evidence="6">
    <location>
        <begin position="24"/>
        <end position="51"/>
    </location>
</feature>
<evidence type="ECO:0000256" key="6">
    <source>
        <dbReference type="SAM" id="Phobius"/>
    </source>
</evidence>
<evidence type="ECO:0000256" key="2">
    <source>
        <dbReference type="ARBA" id="ARBA00022692"/>
    </source>
</evidence>
<evidence type="ECO:0000313" key="8">
    <source>
        <dbReference type="EMBL" id="ORY08593.1"/>
    </source>
</evidence>
<dbReference type="STRING" id="1231657.A0A1Y1ZE98"/>
<dbReference type="GO" id="GO:0016020">
    <property type="term" value="C:membrane"/>
    <property type="evidence" value="ECO:0007669"/>
    <property type="project" value="UniProtKB-SubCell"/>
</dbReference>
<evidence type="ECO:0000313" key="9">
    <source>
        <dbReference type="Proteomes" id="UP000193144"/>
    </source>
</evidence>
<feature type="domain" description="Rhodopsin" evidence="7">
    <location>
        <begin position="2"/>
        <end position="113"/>
    </location>
</feature>
<keyword evidence="9" id="KW-1185">Reference proteome</keyword>
<keyword evidence="3 6" id="KW-1133">Transmembrane helix</keyword>
<feature type="transmembrane region" description="Helical" evidence="6">
    <location>
        <begin position="71"/>
        <end position="95"/>
    </location>
</feature>
<reference evidence="8 9" key="1">
    <citation type="submission" date="2016-07" db="EMBL/GenBank/DDBJ databases">
        <title>Pervasive Adenine N6-methylation of Active Genes in Fungi.</title>
        <authorList>
            <consortium name="DOE Joint Genome Institute"/>
            <person name="Mondo S.J."/>
            <person name="Dannebaum R.O."/>
            <person name="Kuo R.C."/>
            <person name="Labutti K."/>
            <person name="Haridas S."/>
            <person name="Kuo A."/>
            <person name="Salamov A."/>
            <person name="Ahrendt S.R."/>
            <person name="Lipzen A."/>
            <person name="Sullivan W."/>
            <person name="Andreopoulos W.B."/>
            <person name="Clum A."/>
            <person name="Lindquist E."/>
            <person name="Daum C."/>
            <person name="Ramamoorthy G.K."/>
            <person name="Gryganskyi A."/>
            <person name="Culley D."/>
            <person name="Magnuson J.K."/>
            <person name="James T.Y."/>
            <person name="O'Malley M.A."/>
            <person name="Stajich J.E."/>
            <person name="Spatafora J.W."/>
            <person name="Visel A."/>
            <person name="Grigoriev I.V."/>
        </authorList>
    </citation>
    <scope>NUCLEOTIDE SEQUENCE [LARGE SCALE GENOMIC DNA]</scope>
    <source>
        <strain evidence="8 9">CBS 115471</strain>
    </source>
</reference>
<evidence type="ECO:0000259" key="7">
    <source>
        <dbReference type="Pfam" id="PF20684"/>
    </source>
</evidence>
<keyword evidence="2 6" id="KW-0812">Transmembrane</keyword>
<proteinExistence type="inferred from homology"/>
<dbReference type="Pfam" id="PF20684">
    <property type="entry name" value="Fung_rhodopsin"/>
    <property type="match status" value="1"/>
</dbReference>
<comment type="subcellular location">
    <subcellularLocation>
        <location evidence="1">Membrane</location>
        <topology evidence="1">Multi-pass membrane protein</topology>
    </subcellularLocation>
</comment>
<dbReference type="PANTHER" id="PTHR33048:SF47">
    <property type="entry name" value="INTEGRAL MEMBRANE PROTEIN-RELATED"/>
    <property type="match status" value="1"/>
</dbReference>
<accession>A0A1Y1ZE98</accession>
<evidence type="ECO:0000256" key="1">
    <source>
        <dbReference type="ARBA" id="ARBA00004141"/>
    </source>
</evidence>
<dbReference type="InterPro" id="IPR049326">
    <property type="entry name" value="Rhodopsin_dom_fungi"/>
</dbReference>
<dbReference type="AlphaFoldDB" id="A0A1Y1ZE98"/>
<protein>
    <recommendedName>
        <fullName evidence="7">Rhodopsin domain-containing protein</fullName>
    </recommendedName>
</protein>
<sequence>MAIKISILHLYLTIFDLVTLTRRLCWAIIVIVVVCHLGVIVESLLVCRPISYLWNIVYPGAKGKCVGGKMASFIPGLVGLLLDCVVFVLPLPVLWKLRMPTRKKIATSCVFGVALG</sequence>
<evidence type="ECO:0000256" key="5">
    <source>
        <dbReference type="ARBA" id="ARBA00038359"/>
    </source>
</evidence>
<dbReference type="Proteomes" id="UP000193144">
    <property type="component" value="Unassembled WGS sequence"/>
</dbReference>
<comment type="caution">
    <text evidence="8">The sequence shown here is derived from an EMBL/GenBank/DDBJ whole genome shotgun (WGS) entry which is preliminary data.</text>
</comment>
<comment type="similarity">
    <text evidence="5">Belongs to the SAT4 family.</text>
</comment>
<dbReference type="EMBL" id="MCFA01000098">
    <property type="protein sequence ID" value="ORY08593.1"/>
    <property type="molecule type" value="Genomic_DNA"/>
</dbReference>
<evidence type="ECO:0000256" key="3">
    <source>
        <dbReference type="ARBA" id="ARBA00022989"/>
    </source>
</evidence>
<dbReference type="InterPro" id="IPR052337">
    <property type="entry name" value="SAT4-like"/>
</dbReference>
<dbReference type="OrthoDB" id="10017208at2759"/>
<organism evidence="8 9">
    <name type="scientific">Clohesyomyces aquaticus</name>
    <dbReference type="NCBI Taxonomy" id="1231657"/>
    <lineage>
        <taxon>Eukaryota</taxon>
        <taxon>Fungi</taxon>
        <taxon>Dikarya</taxon>
        <taxon>Ascomycota</taxon>
        <taxon>Pezizomycotina</taxon>
        <taxon>Dothideomycetes</taxon>
        <taxon>Pleosporomycetidae</taxon>
        <taxon>Pleosporales</taxon>
        <taxon>Lindgomycetaceae</taxon>
        <taxon>Clohesyomyces</taxon>
    </lineage>
</organism>
<name>A0A1Y1ZE98_9PLEO</name>
<gene>
    <name evidence="8" type="ORF">BCR34DRAFT_569681</name>
</gene>